<dbReference type="InterPro" id="IPR016181">
    <property type="entry name" value="Acyl_CoA_acyltransferase"/>
</dbReference>
<gene>
    <name evidence="2" type="ORF">D1970_04975</name>
</gene>
<evidence type="ECO:0000259" key="1">
    <source>
        <dbReference type="PROSITE" id="PS51186"/>
    </source>
</evidence>
<dbReference type="AlphaFoldDB" id="A0A398BD36"/>
<keyword evidence="2" id="KW-0808">Transferase</keyword>
<dbReference type="Proteomes" id="UP000265816">
    <property type="component" value="Unassembled WGS sequence"/>
</dbReference>
<dbReference type="GO" id="GO:0016747">
    <property type="term" value="F:acyltransferase activity, transferring groups other than amino-acyl groups"/>
    <property type="evidence" value="ECO:0007669"/>
    <property type="project" value="InterPro"/>
</dbReference>
<dbReference type="SUPFAM" id="SSF55729">
    <property type="entry name" value="Acyl-CoA N-acyltransferases (Nat)"/>
    <property type="match status" value="1"/>
</dbReference>
<dbReference type="CDD" id="cd04301">
    <property type="entry name" value="NAT_SF"/>
    <property type="match status" value="1"/>
</dbReference>
<comment type="caution">
    <text evidence="2">The sequence shown here is derived from an EMBL/GenBank/DDBJ whole genome shotgun (WGS) entry which is preliminary data.</text>
</comment>
<feature type="domain" description="N-acetyltransferase" evidence="1">
    <location>
        <begin position="5"/>
        <end position="178"/>
    </location>
</feature>
<dbReference type="InterPro" id="IPR000182">
    <property type="entry name" value="GNAT_dom"/>
</dbReference>
<evidence type="ECO:0000313" key="3">
    <source>
        <dbReference type="Proteomes" id="UP000265816"/>
    </source>
</evidence>
<protein>
    <submittedName>
        <fullName evidence="2">N-acetyltransferase</fullName>
    </submittedName>
</protein>
<keyword evidence="3" id="KW-1185">Reference proteome</keyword>
<accession>A0A398BD36</accession>
<proteinExistence type="predicted"/>
<dbReference type="EMBL" id="QWVT01000009">
    <property type="protein sequence ID" value="RID87524.1"/>
    <property type="molecule type" value="Genomic_DNA"/>
</dbReference>
<name>A0A398BD36_9BACI</name>
<dbReference type="Pfam" id="PF00583">
    <property type="entry name" value="Acetyltransf_1"/>
    <property type="match status" value="1"/>
</dbReference>
<dbReference type="PROSITE" id="PS51186">
    <property type="entry name" value="GNAT"/>
    <property type="match status" value="1"/>
</dbReference>
<sequence length="183" mass="20773">MIHDLIISDLTRTDMKSAYQVFKTSIPDAFKKDEIGFLKEDIQREILHKKNLLNDSLDLPDSGTHFLVAKLGETVVGTISFGACGEETRDCTDNQLQHVGELGSLYILPDHQGQGIGSALINAMVEHLYKQDIEQFCLDSGYKLAQKRWLRKFGEPYKVAKDYWGPGSDHLIWLCNVKNFIKK</sequence>
<dbReference type="RefSeq" id="WP_119111784.1">
    <property type="nucleotide sequence ID" value="NZ_CBCSEO010000007.1"/>
</dbReference>
<dbReference type="OrthoDB" id="1895809at2"/>
<reference evidence="2 3" key="1">
    <citation type="submission" date="2018-08" db="EMBL/GenBank/DDBJ databases">
        <title>Bacillus jemisoniae sp. nov., Bacillus chryseoplanitiae sp. nov., Bacillus resnikiae sp. nov., and Bacillus frankliniae sp. nov., isolated from Viking spacecraft and associated surfaces.</title>
        <authorList>
            <person name="Seuylemezian A."/>
            <person name="Vaishampayan P."/>
        </authorList>
    </citation>
    <scope>NUCLEOTIDE SEQUENCE [LARGE SCALE GENOMIC DNA]</scope>
    <source>
        <strain evidence="2 3">JJ-247</strain>
    </source>
</reference>
<dbReference type="Gene3D" id="3.40.630.30">
    <property type="match status" value="1"/>
</dbReference>
<organism evidence="2 3">
    <name type="scientific">Mesobacillus zeae</name>
    <dbReference type="NCBI Taxonomy" id="1917180"/>
    <lineage>
        <taxon>Bacteria</taxon>
        <taxon>Bacillati</taxon>
        <taxon>Bacillota</taxon>
        <taxon>Bacilli</taxon>
        <taxon>Bacillales</taxon>
        <taxon>Bacillaceae</taxon>
        <taxon>Mesobacillus</taxon>
    </lineage>
</organism>
<evidence type="ECO:0000313" key="2">
    <source>
        <dbReference type="EMBL" id="RID87524.1"/>
    </source>
</evidence>